<evidence type="ECO:0000256" key="1">
    <source>
        <dbReference type="ARBA" id="ARBA00022723"/>
    </source>
</evidence>
<dbReference type="Proteomes" id="UP000054166">
    <property type="component" value="Unassembled WGS sequence"/>
</dbReference>
<feature type="compositionally biased region" description="Polar residues" evidence="3">
    <location>
        <begin position="799"/>
        <end position="830"/>
    </location>
</feature>
<evidence type="ECO:0000313" key="6">
    <source>
        <dbReference type="Proteomes" id="UP000054166"/>
    </source>
</evidence>
<dbReference type="AlphaFoldDB" id="A0A0C3ANJ5"/>
<keyword evidence="2" id="KW-0539">Nucleus</keyword>
<dbReference type="PROSITE" id="PS00463">
    <property type="entry name" value="ZN2_CY6_FUNGAL_1"/>
    <property type="match status" value="1"/>
</dbReference>
<feature type="compositionally biased region" description="Basic and acidic residues" evidence="3">
    <location>
        <begin position="263"/>
        <end position="275"/>
    </location>
</feature>
<dbReference type="CDD" id="cd12148">
    <property type="entry name" value="fungal_TF_MHR"/>
    <property type="match status" value="1"/>
</dbReference>
<evidence type="ECO:0000259" key="4">
    <source>
        <dbReference type="PROSITE" id="PS50048"/>
    </source>
</evidence>
<name>A0A0C3ANJ5_PILCF</name>
<dbReference type="HOGENOM" id="CLU_006019_0_0_1"/>
<feature type="region of interest" description="Disordered" evidence="3">
    <location>
        <begin position="155"/>
        <end position="227"/>
    </location>
</feature>
<evidence type="ECO:0000313" key="5">
    <source>
        <dbReference type="EMBL" id="KIM75483.1"/>
    </source>
</evidence>
<evidence type="ECO:0000256" key="3">
    <source>
        <dbReference type="SAM" id="MobiDB-lite"/>
    </source>
</evidence>
<proteinExistence type="predicted"/>
<reference evidence="6" key="2">
    <citation type="submission" date="2015-01" db="EMBL/GenBank/DDBJ databases">
        <title>Evolutionary Origins and Diversification of the Mycorrhizal Mutualists.</title>
        <authorList>
            <consortium name="DOE Joint Genome Institute"/>
            <consortium name="Mycorrhizal Genomics Consortium"/>
            <person name="Kohler A."/>
            <person name="Kuo A."/>
            <person name="Nagy L.G."/>
            <person name="Floudas D."/>
            <person name="Copeland A."/>
            <person name="Barry K.W."/>
            <person name="Cichocki N."/>
            <person name="Veneault-Fourrey C."/>
            <person name="LaButti K."/>
            <person name="Lindquist E.A."/>
            <person name="Lipzen A."/>
            <person name="Lundell T."/>
            <person name="Morin E."/>
            <person name="Murat C."/>
            <person name="Riley R."/>
            <person name="Ohm R."/>
            <person name="Sun H."/>
            <person name="Tunlid A."/>
            <person name="Henrissat B."/>
            <person name="Grigoriev I.V."/>
            <person name="Hibbett D.S."/>
            <person name="Martin F."/>
        </authorList>
    </citation>
    <scope>NUCLEOTIDE SEQUENCE [LARGE SCALE GENOMIC DNA]</scope>
    <source>
        <strain evidence="6">F 1598</strain>
    </source>
</reference>
<dbReference type="InterPro" id="IPR007219">
    <property type="entry name" value="XnlR_reg_dom"/>
</dbReference>
<dbReference type="GO" id="GO:0000981">
    <property type="term" value="F:DNA-binding transcription factor activity, RNA polymerase II-specific"/>
    <property type="evidence" value="ECO:0007669"/>
    <property type="project" value="InterPro"/>
</dbReference>
<dbReference type="PANTHER" id="PTHR46910">
    <property type="entry name" value="TRANSCRIPTION FACTOR PDR1"/>
    <property type="match status" value="1"/>
</dbReference>
<dbReference type="InParanoid" id="A0A0C3ANJ5"/>
<dbReference type="PROSITE" id="PS50048">
    <property type="entry name" value="ZN2_CY6_FUNGAL_2"/>
    <property type="match status" value="1"/>
</dbReference>
<feature type="region of interest" description="Disordered" evidence="3">
    <location>
        <begin position="263"/>
        <end position="282"/>
    </location>
</feature>
<dbReference type="EMBL" id="KN833046">
    <property type="protein sequence ID" value="KIM75483.1"/>
    <property type="molecule type" value="Genomic_DNA"/>
</dbReference>
<accession>A0A0C3ANJ5</accession>
<dbReference type="SMART" id="SM00066">
    <property type="entry name" value="GAL4"/>
    <property type="match status" value="1"/>
</dbReference>
<dbReference type="Gene3D" id="4.10.240.10">
    <property type="entry name" value="Zn(2)-C6 fungal-type DNA-binding domain"/>
    <property type="match status" value="1"/>
</dbReference>
<keyword evidence="1" id="KW-0479">Metal-binding</keyword>
<gene>
    <name evidence="5" type="ORF">PILCRDRAFT_672333</name>
</gene>
<dbReference type="CDD" id="cd00067">
    <property type="entry name" value="GAL4"/>
    <property type="match status" value="1"/>
</dbReference>
<dbReference type="SMART" id="SM00906">
    <property type="entry name" value="Fungal_trans"/>
    <property type="match status" value="1"/>
</dbReference>
<dbReference type="GO" id="GO:0006351">
    <property type="term" value="P:DNA-templated transcription"/>
    <property type="evidence" value="ECO:0007669"/>
    <property type="project" value="InterPro"/>
</dbReference>
<dbReference type="InterPro" id="IPR001138">
    <property type="entry name" value="Zn2Cys6_DnaBD"/>
</dbReference>
<dbReference type="Pfam" id="PF00172">
    <property type="entry name" value="Zn_clus"/>
    <property type="match status" value="1"/>
</dbReference>
<dbReference type="PANTHER" id="PTHR46910:SF38">
    <property type="entry name" value="ZN(2)-C6 FUNGAL-TYPE DOMAIN-CONTAINING PROTEIN"/>
    <property type="match status" value="1"/>
</dbReference>
<dbReference type="GO" id="GO:0008270">
    <property type="term" value="F:zinc ion binding"/>
    <property type="evidence" value="ECO:0007669"/>
    <property type="project" value="InterPro"/>
</dbReference>
<dbReference type="SUPFAM" id="SSF57701">
    <property type="entry name" value="Zn2/Cys6 DNA-binding domain"/>
    <property type="match status" value="1"/>
</dbReference>
<protein>
    <recommendedName>
        <fullName evidence="4">Zn(2)-C6 fungal-type domain-containing protein</fullName>
    </recommendedName>
</protein>
<keyword evidence="6" id="KW-1185">Reference proteome</keyword>
<feature type="compositionally biased region" description="Polar residues" evidence="3">
    <location>
        <begin position="187"/>
        <end position="198"/>
    </location>
</feature>
<feature type="region of interest" description="Disordered" evidence="3">
    <location>
        <begin position="875"/>
        <end position="924"/>
    </location>
</feature>
<dbReference type="GO" id="GO:0003677">
    <property type="term" value="F:DNA binding"/>
    <property type="evidence" value="ECO:0007669"/>
    <property type="project" value="InterPro"/>
</dbReference>
<sequence length="964" mass="108265">MSATSIQSHSTMSKRRRIDRACDACRRRKTKCDGPSMSNNICSNCVQSHKSCTYVEDSRPRGPPKAYITSLEDKVEKVEALLRMLGPEVDLDAELGPPIIRDSWKLDRSQAPTVPALSRATISPTEPMFQHGTHLSPHPPNVMPPARVPITRYLHQQDRSRSSSHSASSSVVIVTPPNASPDHKRSPSSGSLDSWTASDESDDDSTPLSTDGKRLTMGPMNSKNVSMESPLTFVGKSSTYGLSCKVRKIRAGYMDEATRAGIERDTAGGDGDHTPKHIHPHKRPEYWTTPTWELASEGDRDSPLRLLSRLIGLLPPTDLALKLIDLFFTNVNIHFPLLHKPTFERQWREGLQLRDPWFSCLCFTVFAVSSRWCNDVRVLPDEDLTTPVGQSSEKIEWRRAGYKYFEACLPMHEVRPSAVTPACLSEIQAHAAASIFLRGTMDEASAWLIVSIGLRKVQDRGAHRKKVYGNTPSVDEEQWKRAVWMLIVFDRLGSAHVGRPCCTREADFDLDLPVEVDDEYWENDDAALAFQQPPGKPALVASFNSFIRLSQIMAFALITLYAVDKSKLRIGVPRGPKWKEEVVMHLNTAMTEWVDLVPEHLRWSPGMPNEIFANQASTLYTAYYLCQVLIYRPFIPFPAISNDSSRPRVHPIAYPDFPFPAQAICINAAKSCARIVDAQLTRGVFNFPNLIAVSYISAALLLANVWDLKSKERTDQSGHLEDVKPQHVQMIQTLLEDVAVFMKALEYAELRWDNAHMSLQTLRESLPSAVDESKPLRPMHILDPVYPQLPVDFDWGPSPQWQDDSCQPASSLCPPDSSQWVPTSQMSIFPSTPYPQVDQQQFHPNATNLSQWSDRMYSDPTPDYKNSAYVPYTSFPDDWSSQPPPRIRSRSAHTGTNTPSMDIHRSTRGAPQIDEPSGGHRWQSFASDGNLDYWNGLSRDGSRYQPKGLPYIDSGITKGIYTNI</sequence>
<dbReference type="Pfam" id="PF04082">
    <property type="entry name" value="Fungal_trans"/>
    <property type="match status" value="1"/>
</dbReference>
<feature type="region of interest" description="Disordered" evidence="3">
    <location>
        <begin position="797"/>
        <end position="840"/>
    </location>
</feature>
<reference evidence="5 6" key="1">
    <citation type="submission" date="2014-04" db="EMBL/GenBank/DDBJ databases">
        <authorList>
            <consortium name="DOE Joint Genome Institute"/>
            <person name="Kuo A."/>
            <person name="Tarkka M."/>
            <person name="Buscot F."/>
            <person name="Kohler A."/>
            <person name="Nagy L.G."/>
            <person name="Floudas D."/>
            <person name="Copeland A."/>
            <person name="Barry K.W."/>
            <person name="Cichocki N."/>
            <person name="Veneault-Fourrey C."/>
            <person name="LaButti K."/>
            <person name="Lindquist E.A."/>
            <person name="Lipzen A."/>
            <person name="Lundell T."/>
            <person name="Morin E."/>
            <person name="Murat C."/>
            <person name="Sun H."/>
            <person name="Tunlid A."/>
            <person name="Henrissat B."/>
            <person name="Grigoriev I.V."/>
            <person name="Hibbett D.S."/>
            <person name="Martin F."/>
            <person name="Nordberg H.P."/>
            <person name="Cantor M.N."/>
            <person name="Hua S.X."/>
        </authorList>
    </citation>
    <scope>NUCLEOTIDE SEQUENCE [LARGE SCALE GENOMIC DNA]</scope>
    <source>
        <strain evidence="5 6">F 1598</strain>
    </source>
</reference>
<feature type="domain" description="Zn(2)-C6 fungal-type" evidence="4">
    <location>
        <begin position="21"/>
        <end position="54"/>
    </location>
</feature>
<organism evidence="5 6">
    <name type="scientific">Piloderma croceum (strain F 1598)</name>
    <dbReference type="NCBI Taxonomy" id="765440"/>
    <lineage>
        <taxon>Eukaryota</taxon>
        <taxon>Fungi</taxon>
        <taxon>Dikarya</taxon>
        <taxon>Basidiomycota</taxon>
        <taxon>Agaricomycotina</taxon>
        <taxon>Agaricomycetes</taxon>
        <taxon>Agaricomycetidae</taxon>
        <taxon>Atheliales</taxon>
        <taxon>Atheliaceae</taxon>
        <taxon>Piloderma</taxon>
    </lineage>
</organism>
<evidence type="ECO:0000256" key="2">
    <source>
        <dbReference type="ARBA" id="ARBA00023242"/>
    </source>
</evidence>
<dbReference type="OrthoDB" id="4456959at2759"/>
<dbReference type="InterPro" id="IPR036864">
    <property type="entry name" value="Zn2-C6_fun-type_DNA-bd_sf"/>
</dbReference>
<dbReference type="InterPro" id="IPR050987">
    <property type="entry name" value="AtrR-like"/>
</dbReference>